<sequence>MGERQAARERRRAREFEAFVGGAGGRLLHAAALLTGEEAPHREAAERLLTAALARTYAAWDQLRGEDPYDRTRQELTARFAHAAWHRRPARTGVLGGLSRQERLILVLRLYEGVADEQIAAQLGLPVERVRALCTRAVAAMRSNAPAAGRRAEMAAP</sequence>
<accession>A0ABR5JBT4</accession>
<dbReference type="SUPFAM" id="SSF88659">
    <property type="entry name" value="Sigma3 and sigma4 domains of RNA polymerase sigma factors"/>
    <property type="match status" value="1"/>
</dbReference>
<feature type="domain" description="RNA polymerase sigma-70 region 4" evidence="1">
    <location>
        <begin position="94"/>
        <end position="142"/>
    </location>
</feature>
<organism evidence="2 3">
    <name type="scientific">Streptomyces varsoviensis</name>
    <dbReference type="NCBI Taxonomy" id="67373"/>
    <lineage>
        <taxon>Bacteria</taxon>
        <taxon>Bacillati</taxon>
        <taxon>Actinomycetota</taxon>
        <taxon>Actinomycetes</taxon>
        <taxon>Kitasatosporales</taxon>
        <taxon>Streptomycetaceae</taxon>
        <taxon>Streptomyces</taxon>
    </lineage>
</organism>
<dbReference type="Gene3D" id="1.10.10.10">
    <property type="entry name" value="Winged helix-like DNA-binding domain superfamily/Winged helix DNA-binding domain"/>
    <property type="match status" value="1"/>
</dbReference>
<evidence type="ECO:0000313" key="2">
    <source>
        <dbReference type="EMBL" id="KOG90910.1"/>
    </source>
</evidence>
<name>A0ABR5JBT4_9ACTN</name>
<dbReference type="InterPro" id="IPR013324">
    <property type="entry name" value="RNA_pol_sigma_r3/r4-like"/>
</dbReference>
<reference evidence="2 3" key="1">
    <citation type="submission" date="2015-07" db="EMBL/GenBank/DDBJ databases">
        <authorList>
            <person name="Ju K.-S."/>
            <person name="Doroghazi J.R."/>
            <person name="Metcalf W.W."/>
        </authorList>
    </citation>
    <scope>NUCLEOTIDE SEQUENCE [LARGE SCALE GENOMIC DNA]</scope>
    <source>
        <strain evidence="2 3">NRRL B-3589</strain>
    </source>
</reference>
<dbReference type="Pfam" id="PF04545">
    <property type="entry name" value="Sigma70_r4"/>
    <property type="match status" value="1"/>
</dbReference>
<comment type="caution">
    <text evidence="2">The sequence shown here is derived from an EMBL/GenBank/DDBJ whole genome shotgun (WGS) entry which is preliminary data.</text>
</comment>
<dbReference type="InterPro" id="IPR036388">
    <property type="entry name" value="WH-like_DNA-bd_sf"/>
</dbReference>
<evidence type="ECO:0000313" key="3">
    <source>
        <dbReference type="Proteomes" id="UP000037020"/>
    </source>
</evidence>
<proteinExistence type="predicted"/>
<dbReference type="EMBL" id="LGUT01000497">
    <property type="protein sequence ID" value="KOG90910.1"/>
    <property type="molecule type" value="Genomic_DNA"/>
</dbReference>
<dbReference type="Proteomes" id="UP000037020">
    <property type="component" value="Unassembled WGS sequence"/>
</dbReference>
<evidence type="ECO:0000259" key="1">
    <source>
        <dbReference type="Pfam" id="PF04545"/>
    </source>
</evidence>
<dbReference type="InterPro" id="IPR007630">
    <property type="entry name" value="RNA_pol_sigma70_r4"/>
</dbReference>
<protein>
    <recommendedName>
        <fullName evidence="1">RNA polymerase sigma-70 region 4 domain-containing protein</fullName>
    </recommendedName>
</protein>
<gene>
    <name evidence="2" type="ORF">ADK38_06070</name>
</gene>
<keyword evidence="3" id="KW-1185">Reference proteome</keyword>
<dbReference type="RefSeq" id="WP_030877830.1">
    <property type="nucleotide sequence ID" value="NZ_JBIRHZ010000002.1"/>
</dbReference>